<evidence type="ECO:0000313" key="1">
    <source>
        <dbReference type="EMBL" id="KAH3848925.1"/>
    </source>
</evidence>
<protein>
    <submittedName>
        <fullName evidence="1">Uncharacterized protein</fullName>
    </submittedName>
</protein>
<keyword evidence="2" id="KW-1185">Reference proteome</keyword>
<dbReference type="Proteomes" id="UP000828390">
    <property type="component" value="Unassembled WGS sequence"/>
</dbReference>
<dbReference type="SUPFAM" id="SSF101908">
    <property type="entry name" value="Putative isomerase YbhE"/>
    <property type="match status" value="1"/>
</dbReference>
<comment type="caution">
    <text evidence="1">The sequence shown here is derived from an EMBL/GenBank/DDBJ whole genome shotgun (WGS) entry which is preliminary data.</text>
</comment>
<organism evidence="1 2">
    <name type="scientific">Dreissena polymorpha</name>
    <name type="common">Zebra mussel</name>
    <name type="synonym">Mytilus polymorpha</name>
    <dbReference type="NCBI Taxonomy" id="45954"/>
    <lineage>
        <taxon>Eukaryota</taxon>
        <taxon>Metazoa</taxon>
        <taxon>Spiralia</taxon>
        <taxon>Lophotrochozoa</taxon>
        <taxon>Mollusca</taxon>
        <taxon>Bivalvia</taxon>
        <taxon>Autobranchia</taxon>
        <taxon>Heteroconchia</taxon>
        <taxon>Euheterodonta</taxon>
        <taxon>Imparidentia</taxon>
        <taxon>Neoheterodontei</taxon>
        <taxon>Myida</taxon>
        <taxon>Dreissenoidea</taxon>
        <taxon>Dreissenidae</taxon>
        <taxon>Dreissena</taxon>
    </lineage>
</organism>
<name>A0A9D4R0L4_DREPO</name>
<dbReference type="EMBL" id="JAIWYP010000003">
    <property type="protein sequence ID" value="KAH3848925.1"/>
    <property type="molecule type" value="Genomic_DNA"/>
</dbReference>
<dbReference type="AlphaFoldDB" id="A0A9D4R0L4"/>
<proteinExistence type="predicted"/>
<sequence>MYQDTSGGWTVTSCAPSPDEATIYVANWRKNQLVILSRDGKVMSTFTDPLLHWSFEEDCYPGIHVTDSGQVLLCGAMTNPIIQVDKVGRQRLAEVVTKKDGATNPLSVYYSKHRGSLIVGMGDTKGIIVFKAKFKTL</sequence>
<dbReference type="InterPro" id="IPR011042">
    <property type="entry name" value="6-blade_b-propeller_TolB-like"/>
</dbReference>
<reference evidence="1" key="1">
    <citation type="journal article" date="2019" name="bioRxiv">
        <title>The Genome of the Zebra Mussel, Dreissena polymorpha: A Resource for Invasive Species Research.</title>
        <authorList>
            <person name="McCartney M.A."/>
            <person name="Auch B."/>
            <person name="Kono T."/>
            <person name="Mallez S."/>
            <person name="Zhang Y."/>
            <person name="Obille A."/>
            <person name="Becker A."/>
            <person name="Abrahante J.E."/>
            <person name="Garbe J."/>
            <person name="Badalamenti J.P."/>
            <person name="Herman A."/>
            <person name="Mangelson H."/>
            <person name="Liachko I."/>
            <person name="Sullivan S."/>
            <person name="Sone E.D."/>
            <person name="Koren S."/>
            <person name="Silverstein K.A.T."/>
            <person name="Beckman K.B."/>
            <person name="Gohl D.M."/>
        </authorList>
    </citation>
    <scope>NUCLEOTIDE SEQUENCE</scope>
    <source>
        <strain evidence="1">Duluth1</strain>
        <tissue evidence="1">Whole animal</tissue>
    </source>
</reference>
<reference evidence="1" key="2">
    <citation type="submission" date="2020-11" db="EMBL/GenBank/DDBJ databases">
        <authorList>
            <person name="McCartney M.A."/>
            <person name="Auch B."/>
            <person name="Kono T."/>
            <person name="Mallez S."/>
            <person name="Becker A."/>
            <person name="Gohl D.M."/>
            <person name="Silverstein K.A.T."/>
            <person name="Koren S."/>
            <person name="Bechman K.B."/>
            <person name="Herman A."/>
            <person name="Abrahante J.E."/>
            <person name="Garbe J."/>
        </authorList>
    </citation>
    <scope>NUCLEOTIDE SEQUENCE</scope>
    <source>
        <strain evidence="1">Duluth1</strain>
        <tissue evidence="1">Whole animal</tissue>
    </source>
</reference>
<dbReference type="Gene3D" id="2.120.10.30">
    <property type="entry name" value="TolB, C-terminal domain"/>
    <property type="match status" value="1"/>
</dbReference>
<accession>A0A9D4R0L4</accession>
<evidence type="ECO:0000313" key="2">
    <source>
        <dbReference type="Proteomes" id="UP000828390"/>
    </source>
</evidence>
<gene>
    <name evidence="1" type="ORF">DPMN_091310</name>
</gene>